<dbReference type="EMBL" id="CP091139">
    <property type="protein sequence ID" value="UUT35254.1"/>
    <property type="molecule type" value="Genomic_DNA"/>
</dbReference>
<evidence type="ECO:0000313" key="2">
    <source>
        <dbReference type="Proteomes" id="UP001054811"/>
    </source>
</evidence>
<dbReference type="Proteomes" id="UP001054811">
    <property type="component" value="Chromosome"/>
</dbReference>
<dbReference type="RefSeq" id="WP_259611825.1">
    <property type="nucleotide sequence ID" value="NZ_CP091139.2"/>
</dbReference>
<evidence type="ECO:0008006" key="3">
    <source>
        <dbReference type="Google" id="ProtNLM"/>
    </source>
</evidence>
<evidence type="ECO:0000313" key="1">
    <source>
        <dbReference type="EMBL" id="UUT35254.1"/>
    </source>
</evidence>
<protein>
    <recommendedName>
        <fullName evidence="3">Restriction endonuclease subunit S</fullName>
    </recommendedName>
</protein>
<sequence length="40" mass="4357">MSRIDELIAQLCPDGVEFKTLGDIATLVRGNGMPKTDLTH</sequence>
<reference evidence="1" key="1">
    <citation type="submission" date="2022-01" db="EMBL/GenBank/DDBJ databases">
        <title>Microbacterium eymi and Microbacterium rhizovicinus sp. nov., isolated from the rhizospheric soil of Elymus tsukushiensis, a plant native to the Dokdo Islands, Republic of Korea.</title>
        <authorList>
            <person name="Hwang Y.J."/>
        </authorList>
    </citation>
    <scope>NUCLEOTIDE SEQUENCE</scope>
    <source>
        <strain evidence="1">KUDC0405</strain>
    </source>
</reference>
<gene>
    <name evidence="1" type="ORF">L2X98_34220</name>
</gene>
<accession>A0ABY5NJA7</accession>
<organism evidence="1 2">
    <name type="scientific">Microbacterium elymi</name>
    <dbReference type="NCBI Taxonomy" id="2909587"/>
    <lineage>
        <taxon>Bacteria</taxon>
        <taxon>Bacillati</taxon>
        <taxon>Actinomycetota</taxon>
        <taxon>Actinomycetes</taxon>
        <taxon>Micrococcales</taxon>
        <taxon>Microbacteriaceae</taxon>
        <taxon>Microbacterium</taxon>
    </lineage>
</organism>
<keyword evidence="2" id="KW-1185">Reference proteome</keyword>
<name>A0ABY5NJA7_9MICO</name>
<proteinExistence type="predicted"/>